<dbReference type="EMBL" id="MU793574">
    <property type="protein sequence ID" value="KAJ3781314.1"/>
    <property type="molecule type" value="Genomic_DNA"/>
</dbReference>
<protein>
    <submittedName>
        <fullName evidence="1">Uncharacterized protein</fullName>
    </submittedName>
</protein>
<sequence>YNRISFVNSVSIYKRWKPIVAPISLPFQRFTSTCLSMASDSSNSLNSHVFVLEPPHCGYEHAELRTVLHNKVMLYDNAPHGYYITRDRQGNQYLFSFASGEDATKAFQEALVAQDIPKKRSPDDTVQFNPLPMRTGERPHGSSNNSTAFSYLSRMQASRMAMPENTTNITPGSLLEYGYIQSDINSLLPLQGTSIGSNLPAGGQEVFYYLKADVNDTTPGLNELEFKLPIDTGDIHSWLFLRELKYIENVTSTDDEMVAHTSAQWPENCNPKAIGVTWPFMVKRPNKINHMPQKVIKYGSHGYVVINDGPVKSKIVVTLHGWDWEKQDRSKDGFSIQDGFDFVSAANEHIIRDGYDGNIGLGPRQGYLQLGTSRSFLAALSVNRQINNASIFIIRLVHPHDLSRAPLNCDLLNILSFGPSFPLRAPVNPDAHFSLPIPTVNIYNNNSARPTSWDVKLLRIGIGPADRDECIWINMDDPNNENQSIKGINILMDTGTPMTILPTYVVSRMLADKHWLDASEKTVGLRKLIMSHKRYRELPYEKMIFEFQGEMHKPVKVVVPAQPFLTWHTQAAFGDDPTSHLCPIKGSDRSGRFVLGQNWYWAAIVKHVSPNERQKFPFVQVMANGHFFDHVTGKPVIPTDMTLKSLPPRLDH</sequence>
<dbReference type="SUPFAM" id="SSF50630">
    <property type="entry name" value="Acid proteases"/>
    <property type="match status" value="1"/>
</dbReference>
<dbReference type="Gene3D" id="2.40.70.10">
    <property type="entry name" value="Acid Proteases"/>
    <property type="match status" value="1"/>
</dbReference>
<comment type="caution">
    <text evidence="1">The sequence shown here is derived from an EMBL/GenBank/DDBJ whole genome shotgun (WGS) entry which is preliminary data.</text>
</comment>
<evidence type="ECO:0000313" key="2">
    <source>
        <dbReference type="Proteomes" id="UP001163798"/>
    </source>
</evidence>
<evidence type="ECO:0000313" key="1">
    <source>
        <dbReference type="EMBL" id="KAJ3781314.1"/>
    </source>
</evidence>
<keyword evidence="2" id="KW-1185">Reference proteome</keyword>
<feature type="non-terminal residue" evidence="1">
    <location>
        <position position="652"/>
    </location>
</feature>
<proteinExistence type="predicted"/>
<name>A0AA38K856_9AGAR</name>
<dbReference type="Proteomes" id="UP001163798">
    <property type="component" value="Unassembled WGS sequence"/>
</dbReference>
<dbReference type="InterPro" id="IPR021109">
    <property type="entry name" value="Peptidase_aspartic_dom_sf"/>
</dbReference>
<gene>
    <name evidence="1" type="ORF">GGU10DRAFT_412469</name>
</gene>
<organism evidence="1 2">
    <name type="scientific">Lentinula aff. detonsa</name>
    <dbReference type="NCBI Taxonomy" id="2804958"/>
    <lineage>
        <taxon>Eukaryota</taxon>
        <taxon>Fungi</taxon>
        <taxon>Dikarya</taxon>
        <taxon>Basidiomycota</taxon>
        <taxon>Agaricomycotina</taxon>
        <taxon>Agaricomycetes</taxon>
        <taxon>Agaricomycetidae</taxon>
        <taxon>Agaricales</taxon>
        <taxon>Marasmiineae</taxon>
        <taxon>Omphalotaceae</taxon>
        <taxon>Lentinula</taxon>
    </lineage>
</organism>
<reference evidence="1" key="1">
    <citation type="submission" date="2022-08" db="EMBL/GenBank/DDBJ databases">
        <authorList>
            <consortium name="DOE Joint Genome Institute"/>
            <person name="Min B."/>
            <person name="Riley R."/>
            <person name="Sierra-Patev S."/>
            <person name="Naranjo-Ortiz M."/>
            <person name="Looney B."/>
            <person name="Konkel Z."/>
            <person name="Slot J.C."/>
            <person name="Sakamoto Y."/>
            <person name="Steenwyk J.L."/>
            <person name="Rokas A."/>
            <person name="Carro J."/>
            <person name="Camarero S."/>
            <person name="Ferreira P."/>
            <person name="Molpeceres G."/>
            <person name="Ruiz-Duenas F.J."/>
            <person name="Serrano A."/>
            <person name="Henrissat B."/>
            <person name="Drula E."/>
            <person name="Hughes K.W."/>
            <person name="Mata J.L."/>
            <person name="Ishikawa N.K."/>
            <person name="Vargas-Isla R."/>
            <person name="Ushijima S."/>
            <person name="Smith C.A."/>
            <person name="Ahrendt S."/>
            <person name="Andreopoulos W."/>
            <person name="He G."/>
            <person name="Labutti K."/>
            <person name="Lipzen A."/>
            <person name="Ng V."/>
            <person name="Sandor L."/>
            <person name="Barry K."/>
            <person name="Martinez A.T."/>
            <person name="Xiao Y."/>
            <person name="Gibbons J.G."/>
            <person name="Terashima K."/>
            <person name="Hibbett D.S."/>
            <person name="Grigoriev I.V."/>
        </authorList>
    </citation>
    <scope>NUCLEOTIDE SEQUENCE</scope>
    <source>
        <strain evidence="1">TFB10291</strain>
    </source>
</reference>
<accession>A0AA38K856</accession>
<dbReference type="AlphaFoldDB" id="A0AA38K856"/>